<dbReference type="RefSeq" id="WP_236339759.1">
    <property type="nucleotide sequence ID" value="NZ_CAKMMF010000006.1"/>
</dbReference>
<dbReference type="SUPFAM" id="SSF88659">
    <property type="entry name" value="Sigma3 and sigma4 domains of RNA polymerase sigma factors"/>
    <property type="match status" value="1"/>
</dbReference>
<organism evidence="1 2">
    <name type="scientific">Paenibacillus plantiphilus</name>
    <dbReference type="NCBI Taxonomy" id="2905650"/>
    <lineage>
        <taxon>Bacteria</taxon>
        <taxon>Bacillati</taxon>
        <taxon>Bacillota</taxon>
        <taxon>Bacilli</taxon>
        <taxon>Bacillales</taxon>
        <taxon>Paenibacillaceae</taxon>
        <taxon>Paenibacillus</taxon>
    </lineage>
</organism>
<dbReference type="InterPro" id="IPR014284">
    <property type="entry name" value="RNA_pol_sigma-70_dom"/>
</dbReference>
<accession>A0ABN8G5S2</accession>
<dbReference type="EMBL" id="CAKMMF010000006">
    <property type="protein sequence ID" value="CAH1200513.1"/>
    <property type="molecule type" value="Genomic_DNA"/>
</dbReference>
<protein>
    <submittedName>
        <fullName evidence="1">RNA polymerase sigma factor SigO</fullName>
    </submittedName>
</protein>
<reference evidence="1" key="1">
    <citation type="submission" date="2022-01" db="EMBL/GenBank/DDBJ databases">
        <authorList>
            <person name="Criscuolo A."/>
        </authorList>
    </citation>
    <scope>NUCLEOTIDE SEQUENCE</scope>
    <source>
        <strain evidence="1">CIP111893</strain>
    </source>
</reference>
<name>A0ABN8G5S2_9BACL</name>
<sequence length="203" mass="23310">MISEEQNRRFQDYCNNNPSICADRVVKDFFQSDDHVQLLLQVLDGSFESQQQLENAFRKHYFRVRFIKYLVSTIKFCAIDQMRTYQRNSLRNPLIFDHPALKEGSASTIGELLANTNNPEPSEANTSDPEEFQSSITNELLAEAFAQLTQKQKTIATLGYGMCYRDNEIATLLGVSPQAVCKMRNHALQKLRVAFPERRDYSG</sequence>
<gene>
    <name evidence="1" type="primary">sigO</name>
    <name evidence="1" type="ORF">PAECIP111893_01406</name>
</gene>
<dbReference type="Gene3D" id="1.20.140.160">
    <property type="match status" value="1"/>
</dbReference>
<dbReference type="Proteomes" id="UP000838686">
    <property type="component" value="Unassembled WGS sequence"/>
</dbReference>
<dbReference type="InterPro" id="IPR013324">
    <property type="entry name" value="RNA_pol_sigma_r3/r4-like"/>
</dbReference>
<dbReference type="NCBIfam" id="TIGR02937">
    <property type="entry name" value="sigma70-ECF"/>
    <property type="match status" value="1"/>
</dbReference>
<proteinExistence type="predicted"/>
<evidence type="ECO:0000313" key="1">
    <source>
        <dbReference type="EMBL" id="CAH1200513.1"/>
    </source>
</evidence>
<keyword evidence="2" id="KW-1185">Reference proteome</keyword>
<evidence type="ECO:0000313" key="2">
    <source>
        <dbReference type="Proteomes" id="UP000838686"/>
    </source>
</evidence>
<comment type="caution">
    <text evidence="1">The sequence shown here is derived from an EMBL/GenBank/DDBJ whole genome shotgun (WGS) entry which is preliminary data.</text>
</comment>